<dbReference type="PANTHER" id="PTHR34580:SF9">
    <property type="entry name" value="SLL5097 PROTEIN"/>
    <property type="match status" value="1"/>
</dbReference>
<evidence type="ECO:0000259" key="1">
    <source>
        <dbReference type="Pfam" id="PF08279"/>
    </source>
</evidence>
<dbReference type="Gene3D" id="1.10.10.10">
    <property type="entry name" value="Winged helix-like DNA-binding domain superfamily/Winged helix DNA-binding domain"/>
    <property type="match status" value="1"/>
</dbReference>
<reference evidence="3 4" key="1">
    <citation type="submission" date="2015-08" db="EMBL/GenBank/DDBJ databases">
        <title>Draft Genome Sequences of 11 Lactococcus lactis subspecies cremoris strains.</title>
        <authorList>
            <person name="Wels M."/>
            <person name="Backus L."/>
            <person name="Boekhorst J."/>
            <person name="Dijkstra A."/>
            <person name="Beerthuizen M."/>
            <person name="Siezen R."/>
            <person name="Bachmann H."/>
            <person name="Van Hijum S."/>
        </authorList>
    </citation>
    <scope>NUCLEOTIDE SEQUENCE [LARGE SCALE GENOMIC DNA]</scope>
    <source>
        <strain evidence="3 4">KW10</strain>
    </source>
</reference>
<sequence>MKKAERLNQELIFLGNKEGFQLKDLMEEFQISKRTALRDVEELERMGLPFYTENGRYGGYKLINQGLWTPVYFNNDEIEAIFFALDALKLLSSSPFEKSYRHIRQKLSATLPESQQEYISKMLTVVNFYGIAPVSKVTDLKLLMTAILSEKIVKMTYSQYEIKEIELQIYEIFYRNGLWICSAYDVNQEKWGTYRCDYMSEVEIIDDGRQTKKLSELKMIQETYEKNYHDIPFRCRLTDFGKELYLKHHYPNMHLEEIAGIAYLVGAYHADELTYMTHYLCSYGNHLVIEEPQALIDSYLKQLSEMKAVYQE</sequence>
<protein>
    <submittedName>
        <fullName evidence="3">Transcriptional regulator DeoR family</fullName>
    </submittedName>
</protein>
<dbReference type="EMBL" id="LIYF01000021">
    <property type="protein sequence ID" value="KZK06188.1"/>
    <property type="molecule type" value="Genomic_DNA"/>
</dbReference>
<accession>A0A161W1I9</accession>
<evidence type="ECO:0000259" key="2">
    <source>
        <dbReference type="Pfam" id="PF13280"/>
    </source>
</evidence>
<dbReference type="InterPro" id="IPR026881">
    <property type="entry name" value="WYL_dom"/>
</dbReference>
<dbReference type="InterPro" id="IPR036390">
    <property type="entry name" value="WH_DNA-bd_sf"/>
</dbReference>
<dbReference type="Pfam" id="PF08279">
    <property type="entry name" value="HTH_11"/>
    <property type="match status" value="1"/>
</dbReference>
<comment type="caution">
    <text evidence="3">The sequence shown here is derived from an EMBL/GenBank/DDBJ whole genome shotgun (WGS) entry which is preliminary data.</text>
</comment>
<dbReference type="RefSeq" id="WP_063281838.1">
    <property type="nucleotide sequence ID" value="NZ_LIYF01000021.1"/>
</dbReference>
<dbReference type="PANTHER" id="PTHR34580">
    <property type="match status" value="1"/>
</dbReference>
<name>A0A161W1I9_LACLC</name>
<feature type="domain" description="Helix-turn-helix type 11" evidence="1">
    <location>
        <begin position="6"/>
        <end position="61"/>
    </location>
</feature>
<evidence type="ECO:0000313" key="4">
    <source>
        <dbReference type="Proteomes" id="UP000076519"/>
    </source>
</evidence>
<dbReference type="PROSITE" id="PS52050">
    <property type="entry name" value="WYL"/>
    <property type="match status" value="1"/>
</dbReference>
<dbReference type="Proteomes" id="UP000076519">
    <property type="component" value="Unassembled WGS sequence"/>
</dbReference>
<organism evidence="3 4">
    <name type="scientific">Lactococcus lactis subsp. cremoris</name>
    <name type="common">Streptococcus cremoris</name>
    <dbReference type="NCBI Taxonomy" id="1359"/>
    <lineage>
        <taxon>Bacteria</taxon>
        <taxon>Bacillati</taxon>
        <taxon>Bacillota</taxon>
        <taxon>Bacilli</taxon>
        <taxon>Lactobacillales</taxon>
        <taxon>Streptococcaceae</taxon>
        <taxon>Lactococcus</taxon>
    </lineage>
</organism>
<feature type="domain" description="WYL" evidence="2">
    <location>
        <begin position="140"/>
        <end position="204"/>
    </location>
</feature>
<dbReference type="Pfam" id="PF13280">
    <property type="entry name" value="WYL"/>
    <property type="match status" value="1"/>
</dbReference>
<dbReference type="InterPro" id="IPR013196">
    <property type="entry name" value="HTH_11"/>
</dbReference>
<dbReference type="SUPFAM" id="SSF46785">
    <property type="entry name" value="Winged helix' DNA-binding domain"/>
    <property type="match status" value="1"/>
</dbReference>
<dbReference type="PATRIC" id="fig|1359.32.peg.83"/>
<evidence type="ECO:0000313" key="3">
    <source>
        <dbReference type="EMBL" id="KZK06188.1"/>
    </source>
</evidence>
<dbReference type="AlphaFoldDB" id="A0A161W1I9"/>
<dbReference type="InterPro" id="IPR036388">
    <property type="entry name" value="WH-like_DNA-bd_sf"/>
</dbReference>
<proteinExistence type="predicted"/>
<gene>
    <name evidence="3" type="ORF">AB996_1394</name>
</gene>
<dbReference type="InterPro" id="IPR051534">
    <property type="entry name" value="CBASS_pafABC_assoc_protein"/>
</dbReference>